<feature type="signal peptide" evidence="2">
    <location>
        <begin position="1"/>
        <end position="21"/>
    </location>
</feature>
<evidence type="ECO:0000313" key="4">
    <source>
        <dbReference type="Proteomes" id="UP001458880"/>
    </source>
</evidence>
<keyword evidence="2" id="KW-0732">Signal</keyword>
<dbReference type="Proteomes" id="UP001458880">
    <property type="component" value="Unassembled WGS sequence"/>
</dbReference>
<organism evidence="3 4">
    <name type="scientific">Popillia japonica</name>
    <name type="common">Japanese beetle</name>
    <dbReference type="NCBI Taxonomy" id="7064"/>
    <lineage>
        <taxon>Eukaryota</taxon>
        <taxon>Metazoa</taxon>
        <taxon>Ecdysozoa</taxon>
        <taxon>Arthropoda</taxon>
        <taxon>Hexapoda</taxon>
        <taxon>Insecta</taxon>
        <taxon>Pterygota</taxon>
        <taxon>Neoptera</taxon>
        <taxon>Endopterygota</taxon>
        <taxon>Coleoptera</taxon>
        <taxon>Polyphaga</taxon>
        <taxon>Scarabaeiformia</taxon>
        <taxon>Scarabaeidae</taxon>
        <taxon>Rutelinae</taxon>
        <taxon>Popillia</taxon>
    </lineage>
</organism>
<protein>
    <submittedName>
        <fullName evidence="3">Uncharacterized protein</fullName>
    </submittedName>
</protein>
<evidence type="ECO:0000256" key="1">
    <source>
        <dbReference type="SAM" id="MobiDB-lite"/>
    </source>
</evidence>
<keyword evidence="4" id="KW-1185">Reference proteome</keyword>
<feature type="region of interest" description="Disordered" evidence="1">
    <location>
        <begin position="61"/>
        <end position="97"/>
    </location>
</feature>
<comment type="caution">
    <text evidence="3">The sequence shown here is derived from an EMBL/GenBank/DDBJ whole genome shotgun (WGS) entry which is preliminary data.</text>
</comment>
<evidence type="ECO:0000256" key="2">
    <source>
        <dbReference type="SAM" id="SignalP"/>
    </source>
</evidence>
<sequence length="97" mass="10547">MTAVFTTILGTLLCAWMAISAHHHQNATTGDAVNGGELSLKQTIMSADKIVKSLASDDKIARAVQQPAQDEDEEDEEEEEEEDEEENVEGVEGKMGE</sequence>
<feature type="compositionally biased region" description="Acidic residues" evidence="1">
    <location>
        <begin position="69"/>
        <end position="89"/>
    </location>
</feature>
<evidence type="ECO:0000313" key="3">
    <source>
        <dbReference type="EMBL" id="KAK9675164.1"/>
    </source>
</evidence>
<gene>
    <name evidence="3" type="ORF">QE152_g40593</name>
</gene>
<name>A0AAW1HFR0_POPJA</name>
<proteinExistence type="predicted"/>
<feature type="chain" id="PRO_5043934655" evidence="2">
    <location>
        <begin position="22"/>
        <end position="97"/>
    </location>
</feature>
<reference evidence="3 4" key="1">
    <citation type="journal article" date="2024" name="BMC Genomics">
        <title>De novo assembly and annotation of Popillia japonica's genome with initial clues to its potential as an invasive pest.</title>
        <authorList>
            <person name="Cucini C."/>
            <person name="Boschi S."/>
            <person name="Funari R."/>
            <person name="Cardaioli E."/>
            <person name="Iannotti N."/>
            <person name="Marturano G."/>
            <person name="Paoli F."/>
            <person name="Bruttini M."/>
            <person name="Carapelli A."/>
            <person name="Frati F."/>
            <person name="Nardi F."/>
        </authorList>
    </citation>
    <scope>NUCLEOTIDE SEQUENCE [LARGE SCALE GENOMIC DNA]</scope>
    <source>
        <strain evidence="3">DMR45628</strain>
    </source>
</reference>
<dbReference type="AlphaFoldDB" id="A0AAW1HFR0"/>
<dbReference type="EMBL" id="JASPKY010001238">
    <property type="protein sequence ID" value="KAK9675164.1"/>
    <property type="molecule type" value="Genomic_DNA"/>
</dbReference>
<accession>A0AAW1HFR0</accession>